<keyword evidence="13" id="KW-1185">Reference proteome</keyword>
<organism evidence="12 13">
    <name type="scientific">Postia placenta MAD-698-R-SB12</name>
    <dbReference type="NCBI Taxonomy" id="670580"/>
    <lineage>
        <taxon>Eukaryota</taxon>
        <taxon>Fungi</taxon>
        <taxon>Dikarya</taxon>
        <taxon>Basidiomycota</taxon>
        <taxon>Agaricomycotina</taxon>
        <taxon>Agaricomycetes</taxon>
        <taxon>Polyporales</taxon>
        <taxon>Adustoporiaceae</taxon>
        <taxon>Rhodonia</taxon>
    </lineage>
</organism>
<evidence type="ECO:0000256" key="3">
    <source>
        <dbReference type="ARBA" id="ARBA00022448"/>
    </source>
</evidence>
<dbReference type="PANTHER" id="PTHR45624:SF12">
    <property type="entry name" value="MITOCHONDRIAL ORNITHINE TRANSPORTER 1"/>
    <property type="match status" value="1"/>
</dbReference>
<evidence type="ECO:0000256" key="7">
    <source>
        <dbReference type="ARBA" id="ARBA00023128"/>
    </source>
</evidence>
<evidence type="ECO:0000256" key="5">
    <source>
        <dbReference type="ARBA" id="ARBA00022737"/>
    </source>
</evidence>
<dbReference type="PANTHER" id="PTHR45624">
    <property type="entry name" value="MITOCHONDRIAL BASIC AMINO ACIDS TRANSPORTER-RELATED"/>
    <property type="match status" value="1"/>
</dbReference>
<comment type="subcellular location">
    <subcellularLocation>
        <location evidence="1">Mitochondrion membrane</location>
        <topology evidence="1">Multi-pass membrane protein</topology>
    </subcellularLocation>
</comment>
<dbReference type="GO" id="GO:0031966">
    <property type="term" value="C:mitochondrial membrane"/>
    <property type="evidence" value="ECO:0007669"/>
    <property type="project" value="UniProtKB-SubCell"/>
</dbReference>
<dbReference type="OrthoDB" id="21292at2759"/>
<keyword evidence="3 10" id="KW-0813">Transport</keyword>
<feature type="transmembrane region" description="Helical" evidence="11">
    <location>
        <begin position="77"/>
        <end position="99"/>
    </location>
</feature>
<evidence type="ECO:0000313" key="13">
    <source>
        <dbReference type="Proteomes" id="UP000194127"/>
    </source>
</evidence>
<dbReference type="GO" id="GO:0000064">
    <property type="term" value="F:L-ornithine transmembrane transporter activity"/>
    <property type="evidence" value="ECO:0007669"/>
    <property type="project" value="TreeGrafter"/>
</dbReference>
<dbReference type="GeneID" id="36332864"/>
<feature type="transmembrane region" description="Helical" evidence="11">
    <location>
        <begin position="119"/>
        <end position="140"/>
    </location>
</feature>
<evidence type="ECO:0000256" key="8">
    <source>
        <dbReference type="ARBA" id="ARBA00023136"/>
    </source>
</evidence>
<dbReference type="GO" id="GO:1990575">
    <property type="term" value="P:mitochondrial L-ornithine transmembrane transport"/>
    <property type="evidence" value="ECO:0007669"/>
    <property type="project" value="TreeGrafter"/>
</dbReference>
<evidence type="ECO:0000313" key="12">
    <source>
        <dbReference type="EMBL" id="OSX66341.1"/>
    </source>
</evidence>
<evidence type="ECO:0000256" key="11">
    <source>
        <dbReference type="SAM" id="Phobius"/>
    </source>
</evidence>
<feature type="repeat" description="Solcar" evidence="9">
    <location>
        <begin position="4"/>
        <end position="106"/>
    </location>
</feature>
<evidence type="ECO:0000256" key="1">
    <source>
        <dbReference type="ARBA" id="ARBA00004225"/>
    </source>
</evidence>
<dbReference type="InterPro" id="IPR023395">
    <property type="entry name" value="MCP_dom_sf"/>
</dbReference>
<accession>A0A1X6NCJ6</accession>
<dbReference type="SUPFAM" id="SSF103506">
    <property type="entry name" value="Mitochondrial carrier"/>
    <property type="match status" value="2"/>
</dbReference>
<keyword evidence="5" id="KW-0677">Repeat</keyword>
<dbReference type="InterPro" id="IPR050567">
    <property type="entry name" value="Mitochondrial_Carrier"/>
</dbReference>
<dbReference type="InterPro" id="IPR018108">
    <property type="entry name" value="MCP_transmembrane"/>
</dbReference>
<dbReference type="RefSeq" id="XP_024343135.1">
    <property type="nucleotide sequence ID" value="XM_024487915.1"/>
</dbReference>
<keyword evidence="4 9" id="KW-0812">Transmembrane</keyword>
<dbReference type="Proteomes" id="UP000194127">
    <property type="component" value="Unassembled WGS sequence"/>
</dbReference>
<reference evidence="12 13" key="1">
    <citation type="submission" date="2017-04" db="EMBL/GenBank/DDBJ databases">
        <title>Genome Sequence of the Model Brown-Rot Fungus Postia placenta SB12.</title>
        <authorList>
            <consortium name="DOE Joint Genome Institute"/>
            <person name="Gaskell J."/>
            <person name="Kersten P."/>
            <person name="Larrondo L.F."/>
            <person name="Canessa P."/>
            <person name="Martinez D."/>
            <person name="Hibbett D."/>
            <person name="Schmoll M."/>
            <person name="Kubicek C.P."/>
            <person name="Martinez A.T."/>
            <person name="Yadav J."/>
            <person name="Master E."/>
            <person name="Magnuson J.K."/>
            <person name="James T."/>
            <person name="Yaver D."/>
            <person name="Berka R."/>
            <person name="Labutti K."/>
            <person name="Lipzen A."/>
            <person name="Aerts A."/>
            <person name="Barry K."/>
            <person name="Henrissat B."/>
            <person name="Blanchette R."/>
            <person name="Grigoriev I."/>
            <person name="Cullen D."/>
        </authorList>
    </citation>
    <scope>NUCLEOTIDE SEQUENCE [LARGE SCALE GENOMIC DNA]</scope>
    <source>
        <strain evidence="12 13">MAD-698-R-SB12</strain>
    </source>
</reference>
<comment type="similarity">
    <text evidence="2 10">Belongs to the mitochondrial carrier (TC 2.A.29) family.</text>
</comment>
<evidence type="ECO:0000256" key="6">
    <source>
        <dbReference type="ARBA" id="ARBA00022989"/>
    </source>
</evidence>
<dbReference type="EMBL" id="KZ110592">
    <property type="protein sequence ID" value="OSX66341.1"/>
    <property type="molecule type" value="Genomic_DNA"/>
</dbReference>
<evidence type="ECO:0000256" key="9">
    <source>
        <dbReference type="PROSITE-ProRule" id="PRU00282"/>
    </source>
</evidence>
<feature type="transmembrane region" description="Helical" evidence="11">
    <location>
        <begin position="171"/>
        <end position="197"/>
    </location>
</feature>
<keyword evidence="7" id="KW-0496">Mitochondrion</keyword>
<evidence type="ECO:0000256" key="10">
    <source>
        <dbReference type="RuleBase" id="RU000488"/>
    </source>
</evidence>
<feature type="transmembrane region" description="Helical" evidence="11">
    <location>
        <begin position="6"/>
        <end position="32"/>
    </location>
</feature>
<evidence type="ECO:0008006" key="14">
    <source>
        <dbReference type="Google" id="ProtNLM"/>
    </source>
</evidence>
<name>A0A1X6NCJ6_9APHY</name>
<dbReference type="PROSITE" id="PS50920">
    <property type="entry name" value="SOLCAR"/>
    <property type="match status" value="1"/>
</dbReference>
<dbReference type="Pfam" id="PF00153">
    <property type="entry name" value="Mito_carr"/>
    <property type="match status" value="1"/>
</dbReference>
<feature type="transmembrane region" description="Helical" evidence="11">
    <location>
        <begin position="217"/>
        <end position="237"/>
    </location>
</feature>
<protein>
    <recommendedName>
        <fullName evidence="14">Mitochondrial carrier</fullName>
    </recommendedName>
</protein>
<evidence type="ECO:0000256" key="2">
    <source>
        <dbReference type="ARBA" id="ARBA00006375"/>
    </source>
</evidence>
<dbReference type="Gene3D" id="1.50.40.10">
    <property type="entry name" value="Mitochondrial carrier domain"/>
    <property type="match status" value="2"/>
</dbReference>
<gene>
    <name evidence="12" type="ORF">POSPLADRAFT_1166339</name>
</gene>
<keyword evidence="8 9" id="KW-0472">Membrane</keyword>
<keyword evidence="6 11" id="KW-1133">Transmembrane helix</keyword>
<proteinExistence type="inferred from homology"/>
<feature type="transmembrane region" description="Helical" evidence="11">
    <location>
        <begin position="311"/>
        <end position="332"/>
    </location>
</feature>
<evidence type="ECO:0000256" key="4">
    <source>
        <dbReference type="ARBA" id="ARBA00022692"/>
    </source>
</evidence>
<sequence>MGDLNVFALFAIVGFSMAVSILITVPLTGALVRLRANYNPRGLRLDPEGNFEPHTGPVVTSFFGMLKRVKRIEGWGGLYKGLMPTLLFSLVLSVFAVTVLDADRASTPGRIDPPIAGPFGTLAYGLLSMLLSLPAAVITYRSITTPYKLPYLRPMYSIRILLTPTERKKPWMLYMTPGLLAAQVLNVAYTAFFLTAIRAFLLPRPSADELSLNTVKFGIYLFIELLSTVVLCPLEVISTKLAIQRNHAAPEYNSVEQEAEDDTLDGEEYTEYSGAEEDVIGLRHEKDPYLGLVDCAKKIVDEEGWKALYRAWWITLLAAVASAFAWVAPYFAP</sequence>
<dbReference type="AlphaFoldDB" id="A0A1X6NCJ6"/>
<dbReference type="STRING" id="670580.A0A1X6NCJ6"/>